<dbReference type="InterPro" id="IPR050809">
    <property type="entry name" value="UgpAE/MalFG_permease"/>
</dbReference>
<feature type="transmembrane region" description="Helical" evidence="7">
    <location>
        <begin position="25"/>
        <end position="51"/>
    </location>
</feature>
<dbReference type="AlphaFoldDB" id="A0AAE3J6S8"/>
<comment type="subcellular location">
    <subcellularLocation>
        <location evidence="1 7">Cell membrane</location>
        <topology evidence="1 7">Multi-pass membrane protein</topology>
    </subcellularLocation>
</comment>
<evidence type="ECO:0000256" key="2">
    <source>
        <dbReference type="ARBA" id="ARBA00022448"/>
    </source>
</evidence>
<dbReference type="SUPFAM" id="SSF161098">
    <property type="entry name" value="MetI-like"/>
    <property type="match status" value="1"/>
</dbReference>
<dbReference type="PANTHER" id="PTHR43227:SF11">
    <property type="entry name" value="BLL4140 PROTEIN"/>
    <property type="match status" value="1"/>
</dbReference>
<proteinExistence type="inferred from homology"/>
<evidence type="ECO:0000313" key="9">
    <source>
        <dbReference type="EMBL" id="MCC2190229.1"/>
    </source>
</evidence>
<evidence type="ECO:0000256" key="7">
    <source>
        <dbReference type="RuleBase" id="RU363032"/>
    </source>
</evidence>
<comment type="similarity">
    <text evidence="7">Belongs to the binding-protein-dependent transport system permease family.</text>
</comment>
<evidence type="ECO:0000256" key="1">
    <source>
        <dbReference type="ARBA" id="ARBA00004651"/>
    </source>
</evidence>
<dbReference type="PROSITE" id="PS50928">
    <property type="entry name" value="ABC_TM1"/>
    <property type="match status" value="1"/>
</dbReference>
<feature type="domain" description="ABC transmembrane type-1" evidence="8">
    <location>
        <begin position="85"/>
        <end position="299"/>
    </location>
</feature>
<evidence type="ECO:0000256" key="4">
    <source>
        <dbReference type="ARBA" id="ARBA00022692"/>
    </source>
</evidence>
<evidence type="ECO:0000256" key="3">
    <source>
        <dbReference type="ARBA" id="ARBA00022475"/>
    </source>
</evidence>
<evidence type="ECO:0000256" key="5">
    <source>
        <dbReference type="ARBA" id="ARBA00022989"/>
    </source>
</evidence>
<reference evidence="9 10" key="1">
    <citation type="submission" date="2021-10" db="EMBL/GenBank/DDBJ databases">
        <title>Anaerobic single-cell dispensing facilitates the cultivation of human gut bacteria.</title>
        <authorList>
            <person name="Afrizal A."/>
        </authorList>
    </citation>
    <scope>NUCLEOTIDE SEQUENCE [LARGE SCALE GENOMIC DNA]</scope>
    <source>
        <strain evidence="9 10">CLA-AA-H277</strain>
    </source>
</reference>
<dbReference type="Gene3D" id="1.10.3720.10">
    <property type="entry name" value="MetI-like"/>
    <property type="match status" value="1"/>
</dbReference>
<keyword evidence="3" id="KW-1003">Cell membrane</keyword>
<keyword evidence="5 7" id="KW-1133">Transmembrane helix</keyword>
<dbReference type="PANTHER" id="PTHR43227">
    <property type="entry name" value="BLL4140 PROTEIN"/>
    <property type="match status" value="1"/>
</dbReference>
<feature type="transmembrane region" description="Helical" evidence="7">
    <location>
        <begin position="220"/>
        <end position="242"/>
    </location>
</feature>
<comment type="caution">
    <text evidence="9">The sequence shown here is derived from an EMBL/GenBank/DDBJ whole genome shotgun (WGS) entry which is preliminary data.</text>
</comment>
<accession>A0AAE3J6S8</accession>
<dbReference type="RefSeq" id="WP_227615361.1">
    <property type="nucleotide sequence ID" value="NZ_JAJEPR010000016.1"/>
</dbReference>
<dbReference type="EMBL" id="JAJEPR010000016">
    <property type="protein sequence ID" value="MCC2190229.1"/>
    <property type="molecule type" value="Genomic_DNA"/>
</dbReference>
<organism evidence="9 10">
    <name type="scientific">Fusicatenibacter faecihominis</name>
    <dbReference type="NCBI Taxonomy" id="2881276"/>
    <lineage>
        <taxon>Bacteria</taxon>
        <taxon>Bacillati</taxon>
        <taxon>Bacillota</taxon>
        <taxon>Clostridia</taxon>
        <taxon>Lachnospirales</taxon>
        <taxon>Lachnospiraceae</taxon>
        <taxon>Fusicatenibacter</taxon>
    </lineage>
</organism>
<dbReference type="Proteomes" id="UP001197875">
    <property type="component" value="Unassembled WGS sequence"/>
</dbReference>
<dbReference type="InterPro" id="IPR000515">
    <property type="entry name" value="MetI-like"/>
</dbReference>
<evidence type="ECO:0000313" key="10">
    <source>
        <dbReference type="Proteomes" id="UP001197875"/>
    </source>
</evidence>
<keyword evidence="2 7" id="KW-0813">Transport</keyword>
<dbReference type="CDD" id="cd06261">
    <property type="entry name" value="TM_PBP2"/>
    <property type="match status" value="1"/>
</dbReference>
<dbReference type="GO" id="GO:0055085">
    <property type="term" value="P:transmembrane transport"/>
    <property type="evidence" value="ECO:0007669"/>
    <property type="project" value="InterPro"/>
</dbReference>
<feature type="transmembrane region" description="Helical" evidence="7">
    <location>
        <begin position="280"/>
        <end position="302"/>
    </location>
</feature>
<evidence type="ECO:0000256" key="6">
    <source>
        <dbReference type="ARBA" id="ARBA00023136"/>
    </source>
</evidence>
<sequence>MARQNKKPVPKQKSFWKRCVKYRSLILMSLPGLIAVFIFSYIPMYGILIAFQDYNPVEGMFGHNNWVGFKYFKQFLQNPYLFRLIRNTLLLGIYTLLWSFPAPIIFALLMDQLTNAKFKKTVQSISYLPYFISTVVIVGLVKDFCSVDGVINGIREFFGLNAVSFMTDPKYFRTIFIASNIWQGLGWGAIVYLAALSGVDPQLHEAATLDGANRWQRIRYVSWPAIVPTTTIMLILESGKIISSDFTKVLLLYNESTYETADIIGTYVYREGILGGKFEYTTAIGLLTSLFSFILLITANFLSKKISENSLW</sequence>
<protein>
    <submittedName>
        <fullName evidence="9">ABC transporter permease subunit</fullName>
    </submittedName>
</protein>
<dbReference type="GO" id="GO:0005886">
    <property type="term" value="C:plasma membrane"/>
    <property type="evidence" value="ECO:0007669"/>
    <property type="project" value="UniProtKB-SubCell"/>
</dbReference>
<evidence type="ECO:0000259" key="8">
    <source>
        <dbReference type="PROSITE" id="PS50928"/>
    </source>
</evidence>
<dbReference type="Pfam" id="PF00528">
    <property type="entry name" value="BPD_transp_1"/>
    <property type="match status" value="1"/>
</dbReference>
<keyword evidence="6 7" id="KW-0472">Membrane</keyword>
<keyword evidence="10" id="KW-1185">Reference proteome</keyword>
<feature type="transmembrane region" description="Helical" evidence="7">
    <location>
        <begin position="89"/>
        <end position="109"/>
    </location>
</feature>
<feature type="transmembrane region" description="Helical" evidence="7">
    <location>
        <begin position="171"/>
        <end position="199"/>
    </location>
</feature>
<feature type="transmembrane region" description="Helical" evidence="7">
    <location>
        <begin position="130"/>
        <end position="151"/>
    </location>
</feature>
<name>A0AAE3J6S8_9FIRM</name>
<dbReference type="InterPro" id="IPR035906">
    <property type="entry name" value="MetI-like_sf"/>
</dbReference>
<keyword evidence="4 7" id="KW-0812">Transmembrane</keyword>
<gene>
    <name evidence="9" type="ORF">LKD71_10495</name>
</gene>